<dbReference type="Pfam" id="PF04773">
    <property type="entry name" value="FecR"/>
    <property type="match status" value="1"/>
</dbReference>
<keyword evidence="1" id="KW-0175">Coiled coil</keyword>
<dbReference type="EMBL" id="LYPB01000045">
    <property type="protein sequence ID" value="OAS22344.1"/>
    <property type="molecule type" value="Genomic_DNA"/>
</dbReference>
<keyword evidence="5" id="KW-1185">Reference proteome</keyword>
<evidence type="ECO:0000313" key="4">
    <source>
        <dbReference type="EMBL" id="OAS22344.1"/>
    </source>
</evidence>
<dbReference type="InterPro" id="IPR006860">
    <property type="entry name" value="FecR"/>
</dbReference>
<feature type="domain" description="FecR protein" evidence="3">
    <location>
        <begin position="70"/>
        <end position="172"/>
    </location>
</feature>
<dbReference type="AlphaFoldDB" id="A0A198ALD6"/>
<gene>
    <name evidence="4" type="ORF">A8708_12290</name>
</gene>
<dbReference type="PANTHER" id="PTHR38731">
    <property type="entry name" value="LIPL45-RELATED LIPOPROTEIN-RELATED"/>
    <property type="match status" value="1"/>
</dbReference>
<dbReference type="PANTHER" id="PTHR38731:SF1">
    <property type="entry name" value="FECR PROTEIN DOMAIN-CONTAINING PROTEIN"/>
    <property type="match status" value="1"/>
</dbReference>
<dbReference type="Gene3D" id="2.60.120.1440">
    <property type="match status" value="1"/>
</dbReference>
<organism evidence="4 5">
    <name type="scientific">Paenibacillus oryzisoli</name>
    <dbReference type="NCBI Taxonomy" id="1850517"/>
    <lineage>
        <taxon>Bacteria</taxon>
        <taxon>Bacillati</taxon>
        <taxon>Bacillota</taxon>
        <taxon>Bacilli</taxon>
        <taxon>Bacillales</taxon>
        <taxon>Paenibacillaceae</taxon>
        <taxon>Paenibacillus</taxon>
    </lineage>
</organism>
<dbReference type="Proteomes" id="UP000078454">
    <property type="component" value="Unassembled WGS sequence"/>
</dbReference>
<accession>A0A198ALD6</accession>
<feature type="coiled-coil region" evidence="1">
    <location>
        <begin position="341"/>
        <end position="400"/>
    </location>
</feature>
<protein>
    <recommendedName>
        <fullName evidence="3">FecR protein domain-containing protein</fullName>
    </recommendedName>
</protein>
<evidence type="ECO:0000313" key="5">
    <source>
        <dbReference type="Proteomes" id="UP000078454"/>
    </source>
</evidence>
<sequence length="626" mass="67315">MGMTKKSFISVLLSFSLVFSLVSVLLVKPVDAKTVRVAIISALSGDVTIKKGGGSKTYDAYENMSLNQGDTVYTGAGSSVTLNLASGDADVTLGDNAELNVSDLNSANGNKKSKLKVWAGSMWVKVKSLAGADDEFEVETPTAVMGVRGTQFFVSVDPVSGKTKMAVGSGRVSASTVTSSSEETQTTTITYVNPTQEISLDSRGETNDLDLKVEFFDLEDFIKNASPEIIKELILNKAEIDKENDEFIAKKQKEITDGTSTNDKNSLSITNQSDLDKVKQNLDNLIGNVAKQAIASSKLDQKTVDLIIAEVNKKIDSTDKKLDLSKVKPLDKTAGVDPELEKKKQEELKKLEEAKLKSKLEKEKAEAAAKQKLADALKKLEDEKKKIAEAKLAAEAKAKAEAAAQLKAGMTKDELDKFNAAADSKKDTTTQPGTGNNNGGDEDTSTPAPAPTPVVSMEVVDTVVEPNPNVEGPSYTRFNLNINMTDFIDSYGKGIYGVEIHLLYGFNAHYNYHSEVPFTANSTIFTNPLTSADYIRAYESQGPQNELVYAVTNFGSVPNNSVTGTKRLVSIPMETYGATTITVGKIVIVRKQTNGEVENISVPITNIPSKSVGTGTPMPNIDFPPA</sequence>
<evidence type="ECO:0000256" key="1">
    <source>
        <dbReference type="SAM" id="Coils"/>
    </source>
</evidence>
<name>A0A198ALD6_9BACL</name>
<evidence type="ECO:0000256" key="2">
    <source>
        <dbReference type="SAM" id="MobiDB-lite"/>
    </source>
</evidence>
<comment type="caution">
    <text evidence="4">The sequence shown here is derived from an EMBL/GenBank/DDBJ whole genome shotgun (WGS) entry which is preliminary data.</text>
</comment>
<reference evidence="4 5" key="1">
    <citation type="submission" date="2016-05" db="EMBL/GenBank/DDBJ databases">
        <title>Paenibacillus sp. 1ZS3-15 nov., isolated from the rhizosphere soil.</title>
        <authorList>
            <person name="Zhang X.X."/>
            <person name="Zhang J."/>
        </authorList>
    </citation>
    <scope>NUCLEOTIDE SEQUENCE [LARGE SCALE GENOMIC DNA]</scope>
    <source>
        <strain evidence="4 5">1ZS3-15</strain>
    </source>
</reference>
<dbReference type="STRING" id="1850517.A8708_12290"/>
<evidence type="ECO:0000259" key="3">
    <source>
        <dbReference type="Pfam" id="PF04773"/>
    </source>
</evidence>
<proteinExistence type="predicted"/>
<feature type="region of interest" description="Disordered" evidence="2">
    <location>
        <begin position="420"/>
        <end position="453"/>
    </location>
</feature>